<dbReference type="Pfam" id="PF00067">
    <property type="entry name" value="p450"/>
    <property type="match status" value="2"/>
</dbReference>
<organism evidence="7 8">
    <name type="scientific">Nyssa sinensis</name>
    <dbReference type="NCBI Taxonomy" id="561372"/>
    <lineage>
        <taxon>Eukaryota</taxon>
        <taxon>Viridiplantae</taxon>
        <taxon>Streptophyta</taxon>
        <taxon>Embryophyta</taxon>
        <taxon>Tracheophyta</taxon>
        <taxon>Spermatophyta</taxon>
        <taxon>Magnoliopsida</taxon>
        <taxon>eudicotyledons</taxon>
        <taxon>Gunneridae</taxon>
        <taxon>Pentapetalae</taxon>
        <taxon>asterids</taxon>
        <taxon>Cornales</taxon>
        <taxon>Nyssaceae</taxon>
        <taxon>Nyssa</taxon>
    </lineage>
</organism>
<dbReference type="GO" id="GO:0004497">
    <property type="term" value="F:monooxygenase activity"/>
    <property type="evidence" value="ECO:0007669"/>
    <property type="project" value="UniProtKB-KW"/>
</dbReference>
<dbReference type="PANTHER" id="PTHR47947">
    <property type="entry name" value="CYTOCHROME P450 82C3-RELATED"/>
    <property type="match status" value="1"/>
</dbReference>
<keyword evidence="5 6" id="KW-0503">Monooxygenase</keyword>
<evidence type="ECO:0000256" key="1">
    <source>
        <dbReference type="ARBA" id="ARBA00022617"/>
    </source>
</evidence>
<evidence type="ECO:0000256" key="2">
    <source>
        <dbReference type="ARBA" id="ARBA00022723"/>
    </source>
</evidence>
<evidence type="ECO:0000256" key="6">
    <source>
        <dbReference type="RuleBase" id="RU000461"/>
    </source>
</evidence>
<accession>A0A5J5C957</accession>
<keyword evidence="8" id="KW-1185">Reference proteome</keyword>
<dbReference type="InterPro" id="IPR036396">
    <property type="entry name" value="Cyt_P450_sf"/>
</dbReference>
<evidence type="ECO:0000256" key="3">
    <source>
        <dbReference type="ARBA" id="ARBA00023002"/>
    </source>
</evidence>
<keyword evidence="1 6" id="KW-0349">Heme</keyword>
<evidence type="ECO:0000313" key="7">
    <source>
        <dbReference type="EMBL" id="KAA8550582.1"/>
    </source>
</evidence>
<keyword evidence="2 6" id="KW-0479">Metal-binding</keyword>
<dbReference type="SUPFAM" id="SSF48264">
    <property type="entry name" value="Cytochrome P450"/>
    <property type="match status" value="1"/>
</dbReference>
<dbReference type="Proteomes" id="UP000325577">
    <property type="component" value="Linkage Group LG0"/>
</dbReference>
<protein>
    <recommendedName>
        <fullName evidence="9">Cytochrome P450</fullName>
    </recommendedName>
</protein>
<dbReference type="GO" id="GO:0005506">
    <property type="term" value="F:iron ion binding"/>
    <property type="evidence" value="ECO:0007669"/>
    <property type="project" value="InterPro"/>
</dbReference>
<evidence type="ECO:0000256" key="4">
    <source>
        <dbReference type="ARBA" id="ARBA00023004"/>
    </source>
</evidence>
<dbReference type="InterPro" id="IPR050651">
    <property type="entry name" value="Plant_Cytochrome_P450_Monoox"/>
</dbReference>
<evidence type="ECO:0000313" key="8">
    <source>
        <dbReference type="Proteomes" id="UP000325577"/>
    </source>
</evidence>
<dbReference type="InterPro" id="IPR017972">
    <property type="entry name" value="Cyt_P450_CS"/>
</dbReference>
<dbReference type="PROSITE" id="PS00086">
    <property type="entry name" value="CYTOCHROME_P450"/>
    <property type="match status" value="1"/>
</dbReference>
<dbReference type="GO" id="GO:0046246">
    <property type="term" value="P:terpene biosynthetic process"/>
    <property type="evidence" value="ECO:0007669"/>
    <property type="project" value="TreeGrafter"/>
</dbReference>
<gene>
    <name evidence="7" type="ORF">F0562_002266</name>
</gene>
<evidence type="ECO:0008006" key="9">
    <source>
        <dbReference type="Google" id="ProtNLM"/>
    </source>
</evidence>
<dbReference type="AlphaFoldDB" id="A0A5J5C957"/>
<name>A0A5J5C957_9ASTE</name>
<dbReference type="Gene3D" id="1.10.630.10">
    <property type="entry name" value="Cytochrome P450"/>
    <property type="match status" value="2"/>
</dbReference>
<evidence type="ECO:0000256" key="5">
    <source>
        <dbReference type="ARBA" id="ARBA00023033"/>
    </source>
</evidence>
<keyword evidence="3 6" id="KW-0560">Oxidoreductase</keyword>
<keyword evidence="4 6" id="KW-0408">Iron</keyword>
<dbReference type="GO" id="GO:0016705">
    <property type="term" value="F:oxidoreductase activity, acting on paired donors, with incorporation or reduction of molecular oxygen"/>
    <property type="evidence" value="ECO:0007669"/>
    <property type="project" value="InterPro"/>
</dbReference>
<dbReference type="PANTHER" id="PTHR47947:SF8">
    <property type="entry name" value="CYTOCHROME P450 82C4-LIKE"/>
    <property type="match status" value="1"/>
</dbReference>
<comment type="similarity">
    <text evidence="6">Belongs to the cytochrome P450 family.</text>
</comment>
<dbReference type="InterPro" id="IPR002401">
    <property type="entry name" value="Cyt_P450_E_grp-I"/>
</dbReference>
<dbReference type="EMBL" id="CM018031">
    <property type="protein sequence ID" value="KAA8550582.1"/>
    <property type="molecule type" value="Genomic_DNA"/>
</dbReference>
<dbReference type="OrthoDB" id="507451at2759"/>
<sequence>MAEKYGPVYSLRLGSHQAVVVSSWEAVKECFTINDKIFATRPSLAVGKYLGYDHAVFALAPYGPYWRDVRKMVTMELFTSQRLEKLKHVHSSELDSCMKDLYLLCLKNGDHPTKVAMNNWFEHVTFNISIRMLVGKRFSTSTCGDRDSNTGRFKEAIKKGLYLSGFFVLSDAIPWLEWMDFGGYLKAMKQTAMEIDSVIANWLEEHIEKRRKGDTGGEEDFMDVMLSTLAEGIILSGHSRETIIKATTMILISAGSEATCETLIWALSLLLNNRHVLKRAQEELDVHGQHYEYIPFSTGRRMCPGLAFGSQVVHLTLARVLQGFDITTPMNKPVDMREGSGLAMPKISPLEVILTPRLPPELYQNLETPASI</sequence>
<dbReference type="PRINTS" id="PR00463">
    <property type="entry name" value="EP450I"/>
</dbReference>
<dbReference type="InterPro" id="IPR001128">
    <property type="entry name" value="Cyt_P450"/>
</dbReference>
<dbReference type="GO" id="GO:0020037">
    <property type="term" value="F:heme binding"/>
    <property type="evidence" value="ECO:0007669"/>
    <property type="project" value="InterPro"/>
</dbReference>
<reference evidence="7 8" key="1">
    <citation type="submission" date="2019-09" db="EMBL/GenBank/DDBJ databases">
        <title>A chromosome-level genome assembly of the Chinese tupelo Nyssa sinensis.</title>
        <authorList>
            <person name="Yang X."/>
            <person name="Kang M."/>
            <person name="Yang Y."/>
            <person name="Xiong H."/>
            <person name="Wang M."/>
            <person name="Zhang Z."/>
            <person name="Wang Z."/>
            <person name="Wu H."/>
            <person name="Ma T."/>
            <person name="Liu J."/>
            <person name="Xi Z."/>
        </authorList>
    </citation>
    <scope>NUCLEOTIDE SEQUENCE [LARGE SCALE GENOMIC DNA]</scope>
    <source>
        <strain evidence="7">J267</strain>
        <tissue evidence="7">Leaf</tissue>
    </source>
</reference>
<proteinExistence type="inferred from homology"/>